<feature type="transmembrane region" description="Helical" evidence="6">
    <location>
        <begin position="175"/>
        <end position="193"/>
    </location>
</feature>
<dbReference type="PROSITE" id="PS50267">
    <property type="entry name" value="NA_NEUROTRAN_SYMP_3"/>
    <property type="match status" value="1"/>
</dbReference>
<sequence length="501" mass="54004">MASSDQPRFSSRLGLILSVLGIAVGTGNIWRFPRIAATNGGEEGAGAFLIAWITFLFLWSIPLIIAEYALGRKGRSGVVGTFVRIAGERSAWMGAFVGMVASAIMFYYAVVAGWCIFYFVEMLTNPLPLTQESAQGVWDAFQAGYTPLWFHAAAMAFGAFAVWTGVRRIETVNKVLIPTLLVIVLFALGWTLSLDGAGDGIAFLFNPQWEQLARPEIWLEALTQNAWDTGAGWGLILTYAAYMQSRHGVVTNAFITGIGNNIVSLMAGMIIFGTVFATLGAEMSKGDILGVMQTSGPAGTGLTFIWMPRLFADMPLGSVLAVLFFLGLSFAAFSSLISMIELATRTFVDFGIDRKSAILGVCGFGFLFGVPSALNLDIFANQDFVWGIGLLISGALVAAAVISYGVGDFRVDAIASVQGDRDPGRVWEVLVGVLVPVQAVILLGWWLWQSAAVYAPDSWFNPLEPFSVMTCLVQWGLAIVVFLALNKTMARRTLGQTSPVE</sequence>
<evidence type="ECO:0000256" key="4">
    <source>
        <dbReference type="ARBA" id="ARBA00022989"/>
    </source>
</evidence>
<keyword evidence="8" id="KW-1185">Reference proteome</keyword>
<feature type="transmembrane region" description="Helical" evidence="6">
    <location>
        <begin position="426"/>
        <end position="446"/>
    </location>
</feature>
<dbReference type="PRINTS" id="PR00176">
    <property type="entry name" value="NANEUSMPORT"/>
</dbReference>
<dbReference type="SUPFAM" id="SSF161070">
    <property type="entry name" value="SNF-like"/>
    <property type="match status" value="1"/>
</dbReference>
<feature type="transmembrane region" description="Helical" evidence="6">
    <location>
        <begin position="91"/>
        <end position="120"/>
    </location>
</feature>
<feature type="transmembrane region" description="Helical" evidence="6">
    <location>
        <begin position="50"/>
        <end position="70"/>
    </location>
</feature>
<dbReference type="RefSeq" id="WP_098074061.1">
    <property type="nucleotide sequence ID" value="NZ_PDEQ01000001.1"/>
</dbReference>
<feature type="transmembrane region" description="Helical" evidence="6">
    <location>
        <begin position="140"/>
        <end position="163"/>
    </location>
</feature>
<feature type="transmembrane region" description="Helical" evidence="6">
    <location>
        <begin position="386"/>
        <end position="406"/>
    </location>
</feature>
<dbReference type="GO" id="GO:0016020">
    <property type="term" value="C:membrane"/>
    <property type="evidence" value="ECO:0007669"/>
    <property type="project" value="UniProtKB-SubCell"/>
</dbReference>
<keyword evidence="5 6" id="KW-0472">Membrane</keyword>
<accession>A0A2A8D2Z4</accession>
<dbReference type="Pfam" id="PF00209">
    <property type="entry name" value="SNF"/>
    <property type="match status" value="2"/>
</dbReference>
<name>A0A2A8D2Z4_9BACT</name>
<evidence type="ECO:0000256" key="5">
    <source>
        <dbReference type="ARBA" id="ARBA00023136"/>
    </source>
</evidence>
<dbReference type="PANTHER" id="PTHR42948">
    <property type="entry name" value="TRANSPORTER"/>
    <property type="match status" value="1"/>
</dbReference>
<evidence type="ECO:0000256" key="2">
    <source>
        <dbReference type="ARBA" id="ARBA00022448"/>
    </source>
</evidence>
<proteinExistence type="predicted"/>
<reference evidence="7 8" key="1">
    <citation type="submission" date="2017-10" db="EMBL/GenBank/DDBJ databases">
        <title>Draft genome of Longibacter Salinarum.</title>
        <authorList>
            <person name="Goh K.M."/>
            <person name="Shamsir M.S."/>
            <person name="Lim S.W."/>
        </authorList>
    </citation>
    <scope>NUCLEOTIDE SEQUENCE [LARGE SCALE GENOMIC DNA]</scope>
    <source>
        <strain evidence="7 8">KCTC 52045</strain>
    </source>
</reference>
<evidence type="ECO:0000256" key="6">
    <source>
        <dbReference type="SAM" id="Phobius"/>
    </source>
</evidence>
<feature type="transmembrane region" description="Helical" evidence="6">
    <location>
        <begin position="356"/>
        <end position="374"/>
    </location>
</feature>
<keyword evidence="4 6" id="KW-1133">Transmembrane helix</keyword>
<dbReference type="EMBL" id="PDEQ01000001">
    <property type="protein sequence ID" value="PEN15163.1"/>
    <property type="molecule type" value="Genomic_DNA"/>
</dbReference>
<evidence type="ECO:0000256" key="1">
    <source>
        <dbReference type="ARBA" id="ARBA00004141"/>
    </source>
</evidence>
<gene>
    <name evidence="7" type="ORF">CRI94_02445</name>
</gene>
<organism evidence="7 8">
    <name type="scientific">Longibacter salinarum</name>
    <dbReference type="NCBI Taxonomy" id="1850348"/>
    <lineage>
        <taxon>Bacteria</taxon>
        <taxon>Pseudomonadati</taxon>
        <taxon>Rhodothermota</taxon>
        <taxon>Rhodothermia</taxon>
        <taxon>Rhodothermales</taxon>
        <taxon>Salisaetaceae</taxon>
        <taxon>Longibacter</taxon>
    </lineage>
</organism>
<evidence type="ECO:0000313" key="8">
    <source>
        <dbReference type="Proteomes" id="UP000220102"/>
    </source>
</evidence>
<feature type="transmembrane region" description="Helical" evidence="6">
    <location>
        <begin position="262"/>
        <end position="281"/>
    </location>
</feature>
<dbReference type="AlphaFoldDB" id="A0A2A8D2Z4"/>
<evidence type="ECO:0000313" key="7">
    <source>
        <dbReference type="EMBL" id="PEN15163.1"/>
    </source>
</evidence>
<dbReference type="InterPro" id="IPR000175">
    <property type="entry name" value="Na/ntran_symport"/>
</dbReference>
<comment type="subcellular location">
    <subcellularLocation>
        <location evidence="1">Membrane</location>
        <topology evidence="1">Multi-pass membrane protein</topology>
    </subcellularLocation>
</comment>
<feature type="transmembrane region" description="Helical" evidence="6">
    <location>
        <begin position="12"/>
        <end position="30"/>
    </location>
</feature>
<keyword evidence="2" id="KW-0813">Transport</keyword>
<comment type="caution">
    <text evidence="7">The sequence shown here is derived from an EMBL/GenBank/DDBJ whole genome shotgun (WGS) entry which is preliminary data.</text>
</comment>
<dbReference type="InterPro" id="IPR037272">
    <property type="entry name" value="SNS_sf"/>
</dbReference>
<dbReference type="Proteomes" id="UP000220102">
    <property type="component" value="Unassembled WGS sequence"/>
</dbReference>
<evidence type="ECO:0000256" key="3">
    <source>
        <dbReference type="ARBA" id="ARBA00022692"/>
    </source>
</evidence>
<dbReference type="PANTHER" id="PTHR42948:SF1">
    <property type="entry name" value="TRANSPORTER"/>
    <property type="match status" value="1"/>
</dbReference>
<dbReference type="CDD" id="cd10336">
    <property type="entry name" value="SLC6sbd_Tyt1-Like"/>
    <property type="match status" value="1"/>
</dbReference>
<dbReference type="OrthoDB" id="9762833at2"/>
<dbReference type="NCBIfam" id="NF037979">
    <property type="entry name" value="Na_transp"/>
    <property type="match status" value="1"/>
</dbReference>
<feature type="transmembrane region" description="Helical" evidence="6">
    <location>
        <begin position="319"/>
        <end position="344"/>
    </location>
</feature>
<feature type="transmembrane region" description="Helical" evidence="6">
    <location>
        <begin position="466"/>
        <end position="485"/>
    </location>
</feature>
<protein>
    <submittedName>
        <fullName evidence="7">Sodium-dependent transporter</fullName>
    </submittedName>
</protein>
<keyword evidence="3 6" id="KW-0812">Transmembrane</keyword>
<dbReference type="InterPro" id="IPR047218">
    <property type="entry name" value="YocR/YhdH-like"/>
</dbReference>